<evidence type="ECO:0000256" key="1">
    <source>
        <dbReference type="SAM" id="MobiDB-lite"/>
    </source>
</evidence>
<dbReference type="VEuPathDB" id="TriTrypDB:LDHU3_30.4660"/>
<sequence length="169" mass="18863">MTVSPPHGIRLFLSPLRASHKRTHAQATKSPDPFTTQPLPSFSWVPTSPSWCASDQEKMDRTTHPLQPAAAPPMRRLFHPPLSHTCFEACDIAALPRAVSGRRCAVPLRKMRRRAARTAVTHTYTRPTPSTGATAWPWRGASTSLLRLCRRSPSSHCVVWPTAAAKRRW</sequence>
<dbReference type="EMBL" id="LR812650">
    <property type="protein sequence ID" value="CAC5432374.1"/>
    <property type="molecule type" value="Genomic_DNA"/>
</dbReference>
<dbReference type="Proteomes" id="UP000601710">
    <property type="component" value="Chromosome 30"/>
</dbReference>
<dbReference type="AlphaFoldDB" id="A0A6J8FGY4"/>
<feature type="region of interest" description="Disordered" evidence="1">
    <location>
        <begin position="20"/>
        <end position="39"/>
    </location>
</feature>
<proteinExistence type="predicted"/>
<protein>
    <submittedName>
        <fullName evidence="2">Hypothetical_protein</fullName>
    </submittedName>
</protein>
<gene>
    <name evidence="2" type="ORF">LDHU3_30.4660</name>
</gene>
<organism evidence="2 3">
    <name type="scientific">Leishmania donovani</name>
    <dbReference type="NCBI Taxonomy" id="5661"/>
    <lineage>
        <taxon>Eukaryota</taxon>
        <taxon>Discoba</taxon>
        <taxon>Euglenozoa</taxon>
        <taxon>Kinetoplastea</taxon>
        <taxon>Metakinetoplastina</taxon>
        <taxon>Trypanosomatida</taxon>
        <taxon>Trypanosomatidae</taxon>
        <taxon>Leishmaniinae</taxon>
        <taxon>Leishmania</taxon>
    </lineage>
</organism>
<name>A0A6J8FGY4_LEIDO</name>
<evidence type="ECO:0000313" key="3">
    <source>
        <dbReference type="Proteomes" id="UP000601710"/>
    </source>
</evidence>
<accession>A0A6J8FGY4</accession>
<reference evidence="2" key="1">
    <citation type="submission" date="2020-06" db="EMBL/GenBank/DDBJ databases">
        <authorList>
            <person name="Camacho E."/>
            <person name="Gonzalez-de la Fuente S."/>
            <person name="Rastrojo A."/>
            <person name="Peiro-Pastor R."/>
            <person name="Solana JC."/>
            <person name="Tabera L."/>
            <person name="Gamarro F."/>
            <person name="Carrasco-Ramiro F."/>
            <person name="Requena JM."/>
            <person name="Aguado B."/>
        </authorList>
    </citation>
    <scope>NUCLEOTIDE SEQUENCE</scope>
</reference>
<feature type="compositionally biased region" description="Polar residues" evidence="1">
    <location>
        <begin position="25"/>
        <end position="39"/>
    </location>
</feature>
<evidence type="ECO:0000313" key="2">
    <source>
        <dbReference type="EMBL" id="CAC5432374.1"/>
    </source>
</evidence>